<sequence>DSIPERKPLRYATSSFAATLRKSVNRT</sequence>
<organism evidence="1 2">
    <name type="scientific">Corchorus capsularis</name>
    <name type="common">Jute</name>
    <dbReference type="NCBI Taxonomy" id="210143"/>
    <lineage>
        <taxon>Eukaryota</taxon>
        <taxon>Viridiplantae</taxon>
        <taxon>Streptophyta</taxon>
        <taxon>Embryophyta</taxon>
        <taxon>Tracheophyta</taxon>
        <taxon>Spermatophyta</taxon>
        <taxon>Magnoliopsida</taxon>
        <taxon>eudicotyledons</taxon>
        <taxon>Gunneridae</taxon>
        <taxon>Pentapetalae</taxon>
        <taxon>rosids</taxon>
        <taxon>malvids</taxon>
        <taxon>Malvales</taxon>
        <taxon>Malvaceae</taxon>
        <taxon>Grewioideae</taxon>
        <taxon>Apeibeae</taxon>
        <taxon>Corchorus</taxon>
    </lineage>
</organism>
<feature type="non-terminal residue" evidence="1">
    <location>
        <position position="1"/>
    </location>
</feature>
<accession>A0A1R3KVH2</accession>
<evidence type="ECO:0000313" key="2">
    <source>
        <dbReference type="Proteomes" id="UP000188268"/>
    </source>
</evidence>
<dbReference type="AlphaFoldDB" id="A0A1R3KVH2"/>
<gene>
    <name evidence="1" type="ORF">CCACVL1_00677</name>
</gene>
<reference evidence="1 2" key="1">
    <citation type="submission" date="2013-09" db="EMBL/GenBank/DDBJ databases">
        <title>Corchorus capsularis genome sequencing.</title>
        <authorList>
            <person name="Alam M."/>
            <person name="Haque M.S."/>
            <person name="Islam M.S."/>
            <person name="Emdad E.M."/>
            <person name="Islam M.M."/>
            <person name="Ahmed B."/>
            <person name="Halim A."/>
            <person name="Hossen Q.M.M."/>
            <person name="Hossain M.Z."/>
            <person name="Ahmed R."/>
            <person name="Khan M.M."/>
            <person name="Islam R."/>
            <person name="Rashid M.M."/>
            <person name="Khan S.A."/>
            <person name="Rahman M.S."/>
            <person name="Alam M."/>
        </authorList>
    </citation>
    <scope>NUCLEOTIDE SEQUENCE [LARGE SCALE GENOMIC DNA]</scope>
    <source>
        <strain evidence="2">cv. CVL-1</strain>
        <tissue evidence="1">Whole seedling</tissue>
    </source>
</reference>
<keyword evidence="2" id="KW-1185">Reference proteome</keyword>
<dbReference type="EMBL" id="AWWV01001574">
    <property type="protein sequence ID" value="OMP11080.1"/>
    <property type="molecule type" value="Genomic_DNA"/>
</dbReference>
<dbReference type="Proteomes" id="UP000188268">
    <property type="component" value="Unassembled WGS sequence"/>
</dbReference>
<comment type="caution">
    <text evidence="1">The sequence shown here is derived from an EMBL/GenBank/DDBJ whole genome shotgun (WGS) entry which is preliminary data.</text>
</comment>
<proteinExistence type="predicted"/>
<evidence type="ECO:0000313" key="1">
    <source>
        <dbReference type="EMBL" id="OMP11080.1"/>
    </source>
</evidence>
<dbReference type="Gramene" id="OMP11080">
    <property type="protein sequence ID" value="OMP11080"/>
    <property type="gene ID" value="CCACVL1_00677"/>
</dbReference>
<protein>
    <submittedName>
        <fullName evidence="1">Uncharacterized protein</fullName>
    </submittedName>
</protein>
<name>A0A1R3KVH2_COCAP</name>